<sequence>MVSPAVHSPRPPKATQLLETLLHEDFEQPLTDWKKSGLWQVGDVVTNQPTAHSGTRVAATNLSGPYHQWTDDKLTAPLVNLPELTSGEHLVLSIQESYQLESYQDYGFVELSTDGGVHWDRVISTRTGTTLNRWVESRFMLDEFAGQALMLRFRLRTDAEHHYAGWYIDSLTITREAQQNFNARVRNVNGSHLPYVYADIVVEPAYGSCEPRLREANFEVTEDGVKQTVAAVEAPQARPQTGLVDIVFVYDNSGSMREEQALVEHHIAAFIDELKNTELDFALGLVRYGEPDNGSSIRIENTGALTTDGIFFVNQILPDILSNNSFEPTYEAIASTAQAFSFRIGSQPIFIVITDEFAGQGNTTARSARQAVDEINGKLFAVTYADLFSDFEPLIERPSQLLNLLDPLTPITQQLLRDATNTYRLKYLPKQSKSLQQERQVRVNVKCGNKITTANAKYTPQSKPTIQLSRSTSDAHHSSHAEDLDIAISVNINDNVSPYVSSANLVYRTLGAPYQTIAMQQLSVAEFIAYIPKESVKAPGVEYYITTTDGENTASLPSVQPWNQPFAIAVQPNITPVIEHTPNLPDDGAVEVTARIHHAQQAQVYFRALGDLKYESVTMSAGDKGLYRAQLPSQTDSDTVLEYYIEAKDQFGLAFHFGHFDAPIQLHPKPSRLAPDAGY</sequence>
<feature type="domain" description="VWFA" evidence="1">
    <location>
        <begin position="245"/>
        <end position="394"/>
    </location>
</feature>
<dbReference type="Pfam" id="PF20773">
    <property type="entry name" value="InhA-like_MAM"/>
    <property type="match status" value="1"/>
</dbReference>
<dbReference type="InterPro" id="IPR036465">
    <property type="entry name" value="vWFA_dom_sf"/>
</dbReference>
<proteinExistence type="predicted"/>
<dbReference type="EMBL" id="BAABLX010000007">
    <property type="protein sequence ID" value="GAA4936045.1"/>
    <property type="molecule type" value="Genomic_DNA"/>
</dbReference>
<gene>
    <name evidence="2" type="ORF">GCM10025791_12170</name>
</gene>
<evidence type="ECO:0000259" key="1">
    <source>
        <dbReference type="PROSITE" id="PS50234"/>
    </source>
</evidence>
<protein>
    <recommendedName>
        <fullName evidence="1">VWFA domain-containing protein</fullName>
    </recommendedName>
</protein>
<keyword evidence="3" id="KW-1185">Reference proteome</keyword>
<reference evidence="3" key="1">
    <citation type="journal article" date="2019" name="Int. J. Syst. Evol. Microbiol.">
        <title>The Global Catalogue of Microorganisms (GCM) 10K type strain sequencing project: providing services to taxonomists for standard genome sequencing and annotation.</title>
        <authorList>
            <consortium name="The Broad Institute Genomics Platform"/>
            <consortium name="The Broad Institute Genome Sequencing Center for Infectious Disease"/>
            <person name="Wu L."/>
            <person name="Ma J."/>
        </authorList>
    </citation>
    <scope>NUCLEOTIDE SEQUENCE [LARGE SCALE GENOMIC DNA]</scope>
    <source>
        <strain evidence="3">JCM 19134</strain>
    </source>
</reference>
<name>A0AAV3TZE8_9ALTE</name>
<dbReference type="CDD" id="cd00198">
    <property type="entry name" value="vWFA"/>
    <property type="match status" value="1"/>
</dbReference>
<organism evidence="2 3">
    <name type="scientific">Halioxenophilus aromaticivorans</name>
    <dbReference type="NCBI Taxonomy" id="1306992"/>
    <lineage>
        <taxon>Bacteria</taxon>
        <taxon>Pseudomonadati</taxon>
        <taxon>Pseudomonadota</taxon>
        <taxon>Gammaproteobacteria</taxon>
        <taxon>Alteromonadales</taxon>
        <taxon>Alteromonadaceae</taxon>
        <taxon>Halioxenophilus</taxon>
    </lineage>
</organism>
<evidence type="ECO:0000313" key="3">
    <source>
        <dbReference type="Proteomes" id="UP001409585"/>
    </source>
</evidence>
<dbReference type="PROSITE" id="PS50234">
    <property type="entry name" value="VWFA"/>
    <property type="match status" value="1"/>
</dbReference>
<dbReference type="Gene3D" id="3.40.50.410">
    <property type="entry name" value="von Willebrand factor, type A domain"/>
    <property type="match status" value="1"/>
</dbReference>
<comment type="caution">
    <text evidence="2">The sequence shown here is derived from an EMBL/GenBank/DDBJ whole genome shotgun (WGS) entry which is preliminary data.</text>
</comment>
<dbReference type="Proteomes" id="UP001409585">
    <property type="component" value="Unassembled WGS sequence"/>
</dbReference>
<dbReference type="Gene3D" id="2.60.120.260">
    <property type="entry name" value="Galactose-binding domain-like"/>
    <property type="match status" value="1"/>
</dbReference>
<accession>A0AAV3TZE8</accession>
<evidence type="ECO:0000313" key="2">
    <source>
        <dbReference type="EMBL" id="GAA4936045.1"/>
    </source>
</evidence>
<dbReference type="SUPFAM" id="SSF53300">
    <property type="entry name" value="vWA-like"/>
    <property type="match status" value="1"/>
</dbReference>
<dbReference type="AlphaFoldDB" id="A0AAV3TZE8"/>
<dbReference type="InterPro" id="IPR002035">
    <property type="entry name" value="VWF_A"/>
</dbReference>